<feature type="transmembrane region" description="Helical" evidence="1">
    <location>
        <begin position="217"/>
        <end position="238"/>
    </location>
</feature>
<dbReference type="AlphaFoldDB" id="A0A7I7RRL5"/>
<feature type="transmembrane region" description="Helical" evidence="1">
    <location>
        <begin position="287"/>
        <end position="306"/>
    </location>
</feature>
<keyword evidence="3" id="KW-1185">Reference proteome</keyword>
<dbReference type="InterPro" id="IPR052524">
    <property type="entry name" value="MFS_Cyanate_Porter"/>
</dbReference>
<dbReference type="EMBL" id="AP022592">
    <property type="protein sequence ID" value="BBY46696.1"/>
    <property type="molecule type" value="Genomic_DNA"/>
</dbReference>
<organism evidence="2 3">
    <name type="scientific">Mycolicibacterium arabiense</name>
    <dbReference type="NCBI Taxonomy" id="1286181"/>
    <lineage>
        <taxon>Bacteria</taxon>
        <taxon>Bacillati</taxon>
        <taxon>Actinomycetota</taxon>
        <taxon>Actinomycetes</taxon>
        <taxon>Mycobacteriales</taxon>
        <taxon>Mycobacteriaceae</taxon>
        <taxon>Mycolicibacterium</taxon>
    </lineage>
</organism>
<evidence type="ECO:0000256" key="1">
    <source>
        <dbReference type="SAM" id="Phobius"/>
    </source>
</evidence>
<dbReference type="InterPro" id="IPR011701">
    <property type="entry name" value="MFS"/>
</dbReference>
<dbReference type="Pfam" id="PF07690">
    <property type="entry name" value="MFS_1"/>
    <property type="match status" value="1"/>
</dbReference>
<keyword evidence="1" id="KW-0472">Membrane</keyword>
<geneLocation type="plasmid" evidence="2">
    <name>pJCM18538</name>
</geneLocation>
<feature type="transmembrane region" description="Helical" evidence="1">
    <location>
        <begin position="378"/>
        <end position="398"/>
    </location>
</feature>
<keyword evidence="2" id="KW-0614">Plasmid</keyword>
<protein>
    <submittedName>
        <fullName evidence="2">MFS transporter</fullName>
    </submittedName>
</protein>
<feature type="transmembrane region" description="Helical" evidence="1">
    <location>
        <begin position="144"/>
        <end position="166"/>
    </location>
</feature>
<feature type="transmembrane region" description="Helical" evidence="1">
    <location>
        <begin position="115"/>
        <end position="137"/>
    </location>
</feature>
<sequence length="403" mass="42003">MSKNKTDTVRNSTVPHNVSLRSAALPAAALLLIGLNLRPAIVALAPLLDEVRRDTGMSNAGIGVLSTAPVVCFGIFAPMAPRLASRFGIERTLMGVLVLLVAGVLVRLATPVGFLFGGSIIIGAAVAVANVLVTAMIKRDFERWVGPLSGLHTTMLFGGAVLAAGLTEPIRQAAHLTWREGLAIWGVLALVAIPAWIPSVKRRHRGPATGGVSARGIWLSPLAWAVALFYAFQQLVWYTTTTWIPSFYISLGYSSSTAGWFLAIVCFCAIATAVATPFVAQRSHKQGHLVVVGAVSCAIALLGIVMKPTAAPAFWSALLGLGFGVVVSLGIMFMSTRASHHSSAAQLSAMSQAVGYLVAAAGPVALGVARDATGNWTLGWLIVLGAVVPMTIAGWLSGRGTIP</sequence>
<feature type="transmembrane region" description="Helical" evidence="1">
    <location>
        <begin position="347"/>
        <end position="366"/>
    </location>
</feature>
<dbReference type="InterPro" id="IPR036259">
    <property type="entry name" value="MFS_trans_sf"/>
</dbReference>
<keyword evidence="1" id="KW-0812">Transmembrane</keyword>
<dbReference type="RefSeq" id="WP_163916231.1">
    <property type="nucleotide sequence ID" value="NZ_AP022592.1"/>
</dbReference>
<feature type="transmembrane region" description="Helical" evidence="1">
    <location>
        <begin position="92"/>
        <end position="109"/>
    </location>
</feature>
<accession>A0A7I7RRL5</accession>
<dbReference type="Gene3D" id="1.20.1250.20">
    <property type="entry name" value="MFS general substrate transporter like domains"/>
    <property type="match status" value="1"/>
</dbReference>
<dbReference type="GO" id="GO:0022857">
    <property type="term" value="F:transmembrane transporter activity"/>
    <property type="evidence" value="ECO:0007669"/>
    <property type="project" value="InterPro"/>
</dbReference>
<feature type="transmembrane region" description="Helical" evidence="1">
    <location>
        <begin position="312"/>
        <end position="335"/>
    </location>
</feature>
<feature type="transmembrane region" description="Helical" evidence="1">
    <location>
        <begin position="178"/>
        <end position="197"/>
    </location>
</feature>
<gene>
    <name evidence="2" type="ORF">MARA_01260</name>
</gene>
<proteinExistence type="predicted"/>
<evidence type="ECO:0000313" key="3">
    <source>
        <dbReference type="Proteomes" id="UP000467428"/>
    </source>
</evidence>
<keyword evidence="1" id="KW-1133">Transmembrane helix</keyword>
<dbReference type="SUPFAM" id="SSF103473">
    <property type="entry name" value="MFS general substrate transporter"/>
    <property type="match status" value="1"/>
</dbReference>
<name>A0A7I7RRL5_9MYCO</name>
<dbReference type="PANTHER" id="PTHR23523:SF2">
    <property type="entry name" value="2-NITROIMIDAZOLE TRANSPORTER"/>
    <property type="match status" value="1"/>
</dbReference>
<evidence type="ECO:0000313" key="2">
    <source>
        <dbReference type="EMBL" id="BBY46696.1"/>
    </source>
</evidence>
<dbReference type="KEGG" id="marz:MARA_01260"/>
<dbReference type="PANTHER" id="PTHR23523">
    <property type="match status" value="1"/>
</dbReference>
<reference evidence="2 3" key="1">
    <citation type="journal article" date="2019" name="Emerg. Microbes Infect.">
        <title>Comprehensive subspecies identification of 175 nontuberculous mycobacteria species based on 7547 genomic profiles.</title>
        <authorList>
            <person name="Matsumoto Y."/>
            <person name="Kinjo T."/>
            <person name="Motooka D."/>
            <person name="Nabeya D."/>
            <person name="Jung N."/>
            <person name="Uechi K."/>
            <person name="Horii T."/>
            <person name="Iida T."/>
            <person name="Fujita J."/>
            <person name="Nakamura S."/>
        </authorList>
    </citation>
    <scope>NUCLEOTIDE SEQUENCE [LARGE SCALE GENOMIC DNA]</scope>
    <source>
        <strain evidence="2 3">JCM 18538</strain>
        <plasmid evidence="2">pJCM18538</plasmid>
    </source>
</reference>
<feature type="transmembrane region" description="Helical" evidence="1">
    <location>
        <begin position="258"/>
        <end position="280"/>
    </location>
</feature>
<feature type="transmembrane region" description="Helical" evidence="1">
    <location>
        <begin position="60"/>
        <end position="80"/>
    </location>
</feature>
<dbReference type="Proteomes" id="UP000467428">
    <property type="component" value="Plasmid pJCM18538"/>
</dbReference>